<dbReference type="SUPFAM" id="SSF48498">
    <property type="entry name" value="Tetracyclin repressor-like, C-terminal domain"/>
    <property type="match status" value="1"/>
</dbReference>
<dbReference type="InterPro" id="IPR041490">
    <property type="entry name" value="KstR2_TetR_C"/>
</dbReference>
<evidence type="ECO:0000256" key="2">
    <source>
        <dbReference type="PROSITE-ProRule" id="PRU00335"/>
    </source>
</evidence>
<dbReference type="SUPFAM" id="SSF46689">
    <property type="entry name" value="Homeodomain-like"/>
    <property type="match status" value="1"/>
</dbReference>
<dbReference type="Pfam" id="PF17932">
    <property type="entry name" value="TetR_C_24"/>
    <property type="match status" value="1"/>
</dbReference>
<keyword evidence="5" id="KW-1185">Reference proteome</keyword>
<dbReference type="PANTHER" id="PTHR43479">
    <property type="entry name" value="ACREF/ENVCD OPERON REPRESSOR-RELATED"/>
    <property type="match status" value="1"/>
</dbReference>
<dbReference type="RefSeq" id="WP_245805483.1">
    <property type="nucleotide sequence ID" value="NZ_FWZU01000002.1"/>
</dbReference>
<evidence type="ECO:0000313" key="4">
    <source>
        <dbReference type="EMBL" id="SMF03271.1"/>
    </source>
</evidence>
<reference evidence="5" key="1">
    <citation type="submission" date="2017-04" db="EMBL/GenBank/DDBJ databases">
        <authorList>
            <person name="Varghese N."/>
            <person name="Submissions S."/>
        </authorList>
    </citation>
    <scope>NUCLEOTIDE SEQUENCE [LARGE SCALE GENOMIC DNA]</scope>
    <source>
        <strain evidence="5">K3S</strain>
    </source>
</reference>
<sequence>MKEYSEKETRILNAAAEMFTSHPFHKVLLSDVAGAASVGKGTLYLYFKNKEELYFAVIFREFSILVEKLTKKIKQGNLSPVEQLTTIIKCLTKRLFAKATNVELLGTFVSCPKNEEWQEKRVELWTLIESVIVQGVEQGEFEDSNPRLTAQYIPGFIRSVSLFRPENIDCETIQKHACEFVLKGIKKGK</sequence>
<dbReference type="PANTHER" id="PTHR43479:SF11">
    <property type="entry name" value="ACREF_ENVCD OPERON REPRESSOR-RELATED"/>
    <property type="match status" value="1"/>
</dbReference>
<dbReference type="InterPro" id="IPR036271">
    <property type="entry name" value="Tet_transcr_reg_TetR-rel_C_sf"/>
</dbReference>
<dbReference type="GO" id="GO:0003677">
    <property type="term" value="F:DNA binding"/>
    <property type="evidence" value="ECO:0007669"/>
    <property type="project" value="UniProtKB-UniRule"/>
</dbReference>
<gene>
    <name evidence="4" type="ORF">SAMN06295933_1277</name>
</gene>
<dbReference type="PRINTS" id="PR00455">
    <property type="entry name" value="HTHTETR"/>
</dbReference>
<keyword evidence="1 2" id="KW-0238">DNA-binding</keyword>
<evidence type="ECO:0000313" key="5">
    <source>
        <dbReference type="Proteomes" id="UP000192906"/>
    </source>
</evidence>
<evidence type="ECO:0000256" key="1">
    <source>
        <dbReference type="ARBA" id="ARBA00023125"/>
    </source>
</evidence>
<dbReference type="AlphaFoldDB" id="A0A1X7CU70"/>
<feature type="domain" description="HTH tetR-type" evidence="3">
    <location>
        <begin position="5"/>
        <end position="65"/>
    </location>
</feature>
<dbReference type="Gene3D" id="1.10.357.10">
    <property type="entry name" value="Tetracycline Repressor, domain 2"/>
    <property type="match status" value="1"/>
</dbReference>
<dbReference type="Pfam" id="PF00440">
    <property type="entry name" value="TetR_N"/>
    <property type="match status" value="1"/>
</dbReference>
<dbReference type="EMBL" id="FWZU01000002">
    <property type="protein sequence ID" value="SMF03271.1"/>
    <property type="molecule type" value="Genomic_DNA"/>
</dbReference>
<accession>A0A1X7CU70</accession>
<dbReference type="Proteomes" id="UP000192906">
    <property type="component" value="Unassembled WGS sequence"/>
</dbReference>
<protein>
    <submittedName>
        <fullName evidence="4">Transcriptional regulator, TetR family</fullName>
    </submittedName>
</protein>
<evidence type="ECO:0000259" key="3">
    <source>
        <dbReference type="PROSITE" id="PS50977"/>
    </source>
</evidence>
<feature type="DNA-binding region" description="H-T-H motif" evidence="2">
    <location>
        <begin position="28"/>
        <end position="47"/>
    </location>
</feature>
<dbReference type="InterPro" id="IPR050624">
    <property type="entry name" value="HTH-type_Tx_Regulator"/>
</dbReference>
<dbReference type="InterPro" id="IPR009057">
    <property type="entry name" value="Homeodomain-like_sf"/>
</dbReference>
<dbReference type="Gene3D" id="1.10.10.60">
    <property type="entry name" value="Homeodomain-like"/>
    <property type="match status" value="1"/>
</dbReference>
<dbReference type="InterPro" id="IPR001647">
    <property type="entry name" value="HTH_TetR"/>
</dbReference>
<name>A0A1X7CU70_9BACT</name>
<dbReference type="PROSITE" id="PS50977">
    <property type="entry name" value="HTH_TETR_2"/>
    <property type="match status" value="1"/>
</dbReference>
<organism evidence="4 5">
    <name type="scientific">Desulfovibrio gilichinskyi</name>
    <dbReference type="NCBI Taxonomy" id="1519643"/>
    <lineage>
        <taxon>Bacteria</taxon>
        <taxon>Pseudomonadati</taxon>
        <taxon>Thermodesulfobacteriota</taxon>
        <taxon>Desulfovibrionia</taxon>
        <taxon>Desulfovibrionales</taxon>
        <taxon>Desulfovibrionaceae</taxon>
        <taxon>Desulfovibrio</taxon>
    </lineage>
</organism>
<dbReference type="STRING" id="1519643.SAMN06295933_1277"/>
<proteinExistence type="predicted"/>